<evidence type="ECO:0000256" key="12">
    <source>
        <dbReference type="ARBA" id="ARBA00023242"/>
    </source>
</evidence>
<dbReference type="OrthoDB" id="21151at2759"/>
<feature type="transmembrane region" description="Helical" evidence="14">
    <location>
        <begin position="127"/>
        <end position="147"/>
    </location>
</feature>
<feature type="domain" description="Myosin-binding" evidence="15">
    <location>
        <begin position="447"/>
        <end position="565"/>
    </location>
</feature>
<comment type="subcellular location">
    <subcellularLocation>
        <location evidence="2">Cell junction</location>
        <location evidence="2">Adherens junction</location>
    </subcellularLocation>
    <subcellularLocation>
        <location evidence="3">Cell membrane</location>
        <topology evidence="3">Multi-pass membrane protein</topology>
    </subcellularLocation>
    <subcellularLocation>
        <location evidence="1">Nucleus</location>
    </subcellularLocation>
</comment>
<feature type="compositionally biased region" description="Low complexity" evidence="13">
    <location>
        <begin position="687"/>
        <end position="698"/>
    </location>
</feature>
<evidence type="ECO:0000256" key="8">
    <source>
        <dbReference type="ARBA" id="ARBA00022949"/>
    </source>
</evidence>
<keyword evidence="10" id="KW-0175">Coiled coil</keyword>
<feature type="compositionally biased region" description="Polar residues" evidence="13">
    <location>
        <begin position="420"/>
        <end position="445"/>
    </location>
</feature>
<evidence type="ECO:0000259" key="15">
    <source>
        <dbReference type="Pfam" id="PF12632"/>
    </source>
</evidence>
<dbReference type="AlphaFoldDB" id="A0A9P3H996"/>
<feature type="region of interest" description="Disordered" evidence="13">
    <location>
        <begin position="631"/>
        <end position="652"/>
    </location>
</feature>
<keyword evidence="7 14" id="KW-0812">Transmembrane</keyword>
<feature type="compositionally biased region" description="Polar residues" evidence="13">
    <location>
        <begin position="364"/>
        <end position="386"/>
    </location>
</feature>
<dbReference type="PANTHER" id="PTHR15989:SF5">
    <property type="entry name" value="VEZATIN"/>
    <property type="match status" value="1"/>
</dbReference>
<keyword evidence="17" id="KW-1185">Reference proteome</keyword>
<evidence type="ECO:0000256" key="2">
    <source>
        <dbReference type="ARBA" id="ARBA00004536"/>
    </source>
</evidence>
<keyword evidence="9 14" id="KW-1133">Transmembrane helix</keyword>
<evidence type="ECO:0000256" key="14">
    <source>
        <dbReference type="SAM" id="Phobius"/>
    </source>
</evidence>
<evidence type="ECO:0000256" key="10">
    <source>
        <dbReference type="ARBA" id="ARBA00023054"/>
    </source>
</evidence>
<proteinExistence type="inferred from homology"/>
<reference evidence="16" key="2">
    <citation type="journal article" date="2022" name="Microbiol. Resour. Announc.">
        <title>Whole-Genome Sequence of Entomortierella parvispora E1425, a Mucoromycotan Fungus Associated with Burkholderiaceae-Related Endosymbiotic Bacteria.</title>
        <authorList>
            <person name="Herlambang A."/>
            <person name="Guo Y."/>
            <person name="Takashima Y."/>
            <person name="Narisawa K."/>
            <person name="Ohta H."/>
            <person name="Nishizawa T."/>
        </authorList>
    </citation>
    <scope>NUCLEOTIDE SEQUENCE</scope>
    <source>
        <strain evidence="16">E1425</strain>
    </source>
</reference>
<feature type="compositionally biased region" description="Acidic residues" evidence="13">
    <location>
        <begin position="844"/>
        <end position="857"/>
    </location>
</feature>
<comment type="caution">
    <text evidence="16">The sequence shown here is derived from an EMBL/GenBank/DDBJ whole genome shotgun (WGS) entry which is preliminary data.</text>
</comment>
<dbReference type="InterPro" id="IPR026859">
    <property type="entry name" value="Myosin-bd"/>
</dbReference>
<keyword evidence="11 14" id="KW-0472">Membrane</keyword>
<feature type="transmembrane region" description="Helical" evidence="14">
    <location>
        <begin position="159"/>
        <end position="177"/>
    </location>
</feature>
<feature type="region of interest" description="Disordered" evidence="13">
    <location>
        <begin position="680"/>
        <end position="706"/>
    </location>
</feature>
<evidence type="ECO:0000256" key="5">
    <source>
        <dbReference type="ARBA" id="ARBA00018125"/>
    </source>
</evidence>
<dbReference type="InterPro" id="IPR026858">
    <property type="entry name" value="Vezatin"/>
</dbReference>
<evidence type="ECO:0000313" key="17">
    <source>
        <dbReference type="Proteomes" id="UP000827284"/>
    </source>
</evidence>
<evidence type="ECO:0000256" key="3">
    <source>
        <dbReference type="ARBA" id="ARBA00004651"/>
    </source>
</evidence>
<feature type="domain" description="Myosin-binding" evidence="15">
    <location>
        <begin position="165"/>
        <end position="294"/>
    </location>
</feature>
<keyword evidence="6" id="KW-1003">Cell membrane</keyword>
<evidence type="ECO:0000256" key="6">
    <source>
        <dbReference type="ARBA" id="ARBA00022475"/>
    </source>
</evidence>
<organism evidence="16 17">
    <name type="scientific">Entomortierella parvispora</name>
    <dbReference type="NCBI Taxonomy" id="205924"/>
    <lineage>
        <taxon>Eukaryota</taxon>
        <taxon>Fungi</taxon>
        <taxon>Fungi incertae sedis</taxon>
        <taxon>Mucoromycota</taxon>
        <taxon>Mortierellomycotina</taxon>
        <taxon>Mortierellomycetes</taxon>
        <taxon>Mortierellales</taxon>
        <taxon>Mortierellaceae</taxon>
        <taxon>Entomortierella</taxon>
    </lineage>
</organism>
<dbReference type="GO" id="GO:0005886">
    <property type="term" value="C:plasma membrane"/>
    <property type="evidence" value="ECO:0007669"/>
    <property type="project" value="UniProtKB-SubCell"/>
</dbReference>
<accession>A0A9P3H996</accession>
<dbReference type="GO" id="GO:0017022">
    <property type="term" value="F:myosin binding"/>
    <property type="evidence" value="ECO:0007669"/>
    <property type="project" value="InterPro"/>
</dbReference>
<dbReference type="Pfam" id="PF12632">
    <property type="entry name" value="Vezatin"/>
    <property type="match status" value="2"/>
</dbReference>
<evidence type="ECO:0000256" key="9">
    <source>
        <dbReference type="ARBA" id="ARBA00022989"/>
    </source>
</evidence>
<dbReference type="PANTHER" id="PTHR15989">
    <property type="entry name" value="VEZATIN"/>
    <property type="match status" value="1"/>
</dbReference>
<protein>
    <recommendedName>
        <fullName evidence="5">Vezatin</fullName>
    </recommendedName>
</protein>
<dbReference type="GO" id="GO:0098609">
    <property type="term" value="P:cell-cell adhesion"/>
    <property type="evidence" value="ECO:0007669"/>
    <property type="project" value="InterPro"/>
</dbReference>
<comment type="similarity">
    <text evidence="4">Belongs to the vezatin family.</text>
</comment>
<reference evidence="16" key="1">
    <citation type="submission" date="2021-11" db="EMBL/GenBank/DDBJ databases">
        <authorList>
            <person name="Herlambang A."/>
            <person name="Guo Y."/>
            <person name="Takashima Y."/>
            <person name="Nishizawa T."/>
        </authorList>
    </citation>
    <scope>NUCLEOTIDE SEQUENCE</scope>
    <source>
        <strain evidence="16">E1425</strain>
    </source>
</reference>
<evidence type="ECO:0000256" key="1">
    <source>
        <dbReference type="ARBA" id="ARBA00004123"/>
    </source>
</evidence>
<dbReference type="Proteomes" id="UP000827284">
    <property type="component" value="Unassembled WGS sequence"/>
</dbReference>
<keyword evidence="12" id="KW-0539">Nucleus</keyword>
<feature type="compositionally biased region" description="Polar residues" evidence="13">
    <location>
        <begin position="317"/>
        <end position="340"/>
    </location>
</feature>
<dbReference type="EMBL" id="BQFW01000006">
    <property type="protein sequence ID" value="GJJ72335.1"/>
    <property type="molecule type" value="Genomic_DNA"/>
</dbReference>
<dbReference type="GO" id="GO:0005634">
    <property type="term" value="C:nucleus"/>
    <property type="evidence" value="ECO:0007669"/>
    <property type="project" value="UniProtKB-SubCell"/>
</dbReference>
<gene>
    <name evidence="16" type="ORF">EMPS_04692</name>
</gene>
<evidence type="ECO:0000256" key="13">
    <source>
        <dbReference type="SAM" id="MobiDB-lite"/>
    </source>
</evidence>
<evidence type="ECO:0000256" key="11">
    <source>
        <dbReference type="ARBA" id="ARBA00023136"/>
    </source>
</evidence>
<feature type="region of interest" description="Disordered" evidence="13">
    <location>
        <begin position="317"/>
        <end position="446"/>
    </location>
</feature>
<keyword evidence="8" id="KW-0965">Cell junction</keyword>
<feature type="region of interest" description="Disordered" evidence="13">
    <location>
        <begin position="840"/>
        <end position="872"/>
    </location>
</feature>
<sequence>MADIVVYEDSPLAQYLNDIQGEQQGAELQHSTVPIHEPGPPPASISTRLAQNAVGMLTHLVEYISHTFSSSASDSEDAEFEERFKYFICTSPFLNKNATLHTHERGRRTDNSLMTIEFASKLSPGRFGYALGFGTLAALIARAVLTRTRIGRIPWMKPFLSRTAAFTLAIGSTAWMLRILRRKKIQTTQSQALRSLQILVDHCQSLDAKVNRAIMVIQEIELVSRGYRLSTPLAPISRIEQASKTRRCNLVRAQLVEALAKSGALFQKSTETLQSHIDLKRLSTLLDMYNITPSPRPSSPPGESQGVEQYLTQLTHHLNDPSNNANSPLTDSPTSDQASPLPSAFVPLARQNSASYRRSRTMIGGSNRNSRPSSYHEASTNTAMNSEHQRLVFGRRPARRQHTSWSASEGEESDSGSVSFTISPRSSTYSNPDGTSPSMSGTPGMTTLERLRKKFQRMHGYRREFLCELLSIRRKSRKGHQGLNALKDYDRNWTVVRNVLQEGVSGIEAIVNELNKVLDAELYTLPRIDTQGTRNGASTQDKRIQPFVHRLALLEQHVRGVQAKLYICNEDIKDVVRQDPIDTEKQKLLELQYDSIHQDIGMMASEWQVGKTALGHVLDPLSNVRTEPVDPYLDVASPSSEGPSHQDGQGSLRPITDALEQLEDHQGLVELASKREEVFEASTESEVAGVARRTAAAAPLGPDGMPMTRAERIAYQKKQREEQEMRRERIYDNSKMVHELKDVLGRRRHLREHDDEDGQQENEEPSTQAVPYTMELSAPAASSSDIHIGKESLSLDKELSLSMSRVPTEYISPFTLGLPVFSHVESEDLTVTEPYVEISGMGEAEYEEETEDQEQDMQDQQHAPQDVDNSED</sequence>
<evidence type="ECO:0000256" key="4">
    <source>
        <dbReference type="ARBA" id="ARBA00007245"/>
    </source>
</evidence>
<evidence type="ECO:0000256" key="7">
    <source>
        <dbReference type="ARBA" id="ARBA00022692"/>
    </source>
</evidence>
<feature type="compositionally biased region" description="Polar residues" evidence="13">
    <location>
        <begin position="637"/>
        <end position="649"/>
    </location>
</feature>
<evidence type="ECO:0000313" key="16">
    <source>
        <dbReference type="EMBL" id="GJJ72335.1"/>
    </source>
</evidence>
<name>A0A9P3H996_9FUNG</name>